<dbReference type="GO" id="GO:0005507">
    <property type="term" value="F:copper ion binding"/>
    <property type="evidence" value="ECO:0007669"/>
    <property type="project" value="InterPro"/>
</dbReference>
<dbReference type="KEGG" id="cef:CE3P025"/>
<evidence type="ECO:0000313" key="6">
    <source>
        <dbReference type="EMBL" id="BAC19800.1"/>
    </source>
</evidence>
<evidence type="ECO:0000313" key="7">
    <source>
        <dbReference type="Proteomes" id="UP000001409"/>
    </source>
</evidence>
<proteinExistence type="predicted"/>
<keyword evidence="2" id="KW-0186">Copper</keyword>
<dbReference type="InterPro" id="IPR014755">
    <property type="entry name" value="Cu-Rt/internalin_Ig-like"/>
</dbReference>
<evidence type="ECO:0000256" key="1">
    <source>
        <dbReference type="ARBA" id="ARBA00022729"/>
    </source>
</evidence>
<dbReference type="SUPFAM" id="SSF81296">
    <property type="entry name" value="E set domains"/>
    <property type="match status" value="1"/>
</dbReference>
<dbReference type="AlphaFoldDB" id="Q8FLF7"/>
<evidence type="ECO:0000256" key="2">
    <source>
        <dbReference type="ARBA" id="ARBA00023008"/>
    </source>
</evidence>
<dbReference type="Pfam" id="PF04234">
    <property type="entry name" value="CopC"/>
    <property type="match status" value="1"/>
</dbReference>
<name>Q8FLF7_COREF</name>
<sequence>MVGVVPVVVSVAVGVMLSSTGWVICVHFAVHAASALMVCSEAGVRFTLMGPAGVLVNCPGTGLFLRFAPCRGAPTWEEQHPVKAAWSGTFLPPVPTSVLVPPAGRCLSRSHPVEEPAQSRRTFVIISPMLPRRVLATVVAVGALTVVATPVALAHDSVIGGTPADGEVVEEFPRSIELEFSGLPQEGFSTVAITDQDSGDLLFSGEPTIDGRLVTLDLPADVSGGPGDYTVGFQILSSDGHATRSATTFTVAGDAQTTATTTGADAEPVEETPAAENTAEEDTSGWSDLIVPTLVGLAVFGAIAGAGAGVLVVRRRDAR</sequence>
<feature type="transmembrane region" description="Helical" evidence="4">
    <location>
        <begin position="289"/>
        <end position="313"/>
    </location>
</feature>
<evidence type="ECO:0000256" key="4">
    <source>
        <dbReference type="SAM" id="Phobius"/>
    </source>
</evidence>
<reference evidence="6 7" key="1">
    <citation type="submission" date="2002-05" db="EMBL/GenBank/DDBJ databases">
        <title>The entire sequence of plasmid maintained by Corynebacterium efficiens YS-314.</title>
        <authorList>
            <person name="Kawarabayasi Y."/>
            <person name="Yamazaki J."/>
            <person name="Hino Y."/>
            <person name="Kikuchi H."/>
        </authorList>
    </citation>
    <scope>NUCLEOTIDE SEQUENCE [LARGE SCALE GENOMIC DNA]</scope>
    <source>
        <strain evidence="7">DSM 44549 / YS-314 / AJ 12310 / JCM 11189 / NBRC 100395</strain>
        <plasmid evidence="7">Plasmid pCE3</plasmid>
    </source>
</reference>
<feature type="domain" description="CopC" evidence="5">
    <location>
        <begin position="155"/>
        <end position="251"/>
    </location>
</feature>
<keyword evidence="6" id="KW-0614">Plasmid</keyword>
<feature type="compositionally biased region" description="Low complexity" evidence="3">
    <location>
        <begin position="256"/>
        <end position="277"/>
    </location>
</feature>
<keyword evidence="4" id="KW-1133">Transmembrane helix</keyword>
<keyword evidence="4" id="KW-0812">Transmembrane</keyword>
<keyword evidence="4" id="KW-0472">Membrane</keyword>
<accession>Q8FLF7</accession>
<dbReference type="GO" id="GO:0046688">
    <property type="term" value="P:response to copper ion"/>
    <property type="evidence" value="ECO:0007669"/>
    <property type="project" value="InterPro"/>
</dbReference>
<dbReference type="GO" id="GO:0042597">
    <property type="term" value="C:periplasmic space"/>
    <property type="evidence" value="ECO:0007669"/>
    <property type="project" value="InterPro"/>
</dbReference>
<dbReference type="Proteomes" id="UP000001409">
    <property type="component" value="Plasmid pCE3"/>
</dbReference>
<keyword evidence="7" id="KW-1185">Reference proteome</keyword>
<dbReference type="Gene3D" id="2.60.40.1220">
    <property type="match status" value="1"/>
</dbReference>
<organism evidence="6 7">
    <name type="scientific">Corynebacterium efficiens (strain DSM 44549 / YS-314 / AJ 12310 / JCM 11189 / NBRC 100395)</name>
    <dbReference type="NCBI Taxonomy" id="196164"/>
    <lineage>
        <taxon>Bacteria</taxon>
        <taxon>Bacillati</taxon>
        <taxon>Actinomycetota</taxon>
        <taxon>Actinomycetes</taxon>
        <taxon>Mycobacteriales</taxon>
        <taxon>Corynebacteriaceae</taxon>
        <taxon>Corynebacterium</taxon>
    </lineage>
</organism>
<dbReference type="InterPro" id="IPR014756">
    <property type="entry name" value="Ig_E-set"/>
</dbReference>
<geneLocation type="plasmid" evidence="6 7">
    <name>pCE3</name>
</geneLocation>
<dbReference type="HOGENOM" id="CLU_870727_0_0_11"/>
<evidence type="ECO:0000259" key="5">
    <source>
        <dbReference type="Pfam" id="PF04234"/>
    </source>
</evidence>
<feature type="region of interest" description="Disordered" evidence="3">
    <location>
        <begin position="256"/>
        <end position="283"/>
    </location>
</feature>
<dbReference type="eggNOG" id="COG2372">
    <property type="taxonomic scope" value="Bacteria"/>
</dbReference>
<evidence type="ECO:0000256" key="3">
    <source>
        <dbReference type="SAM" id="MobiDB-lite"/>
    </source>
</evidence>
<dbReference type="EMBL" id="AP005226">
    <property type="protein sequence ID" value="BAC19800.1"/>
    <property type="molecule type" value="Genomic_DNA"/>
</dbReference>
<dbReference type="InterPro" id="IPR007348">
    <property type="entry name" value="CopC_dom"/>
</dbReference>
<keyword evidence="1" id="KW-0732">Signal</keyword>
<feature type="transmembrane region" description="Helical" evidence="4">
    <location>
        <begin position="134"/>
        <end position="153"/>
    </location>
</feature>
<protein>
    <recommendedName>
        <fullName evidence="5">CopC domain-containing protein</fullName>
    </recommendedName>
</protein>